<keyword evidence="2" id="KW-0732">Signal</keyword>
<dbReference type="PANTHER" id="PTHR33227:SF28">
    <property type="entry name" value="STIGMA-SPECIFIC STIG1-LIKE PROTEIN 1"/>
    <property type="match status" value="1"/>
</dbReference>
<keyword evidence="5" id="KW-1185">Reference proteome</keyword>
<organism evidence="4 5">
    <name type="scientific">Salix koriyanagi</name>
    <dbReference type="NCBI Taxonomy" id="2511006"/>
    <lineage>
        <taxon>Eukaryota</taxon>
        <taxon>Viridiplantae</taxon>
        <taxon>Streptophyta</taxon>
        <taxon>Embryophyta</taxon>
        <taxon>Tracheophyta</taxon>
        <taxon>Spermatophyta</taxon>
        <taxon>Magnoliopsida</taxon>
        <taxon>eudicotyledons</taxon>
        <taxon>Gunneridae</taxon>
        <taxon>Pentapetalae</taxon>
        <taxon>rosids</taxon>
        <taxon>fabids</taxon>
        <taxon>Malpighiales</taxon>
        <taxon>Salicaceae</taxon>
        <taxon>Saliceae</taxon>
        <taxon>Salix</taxon>
    </lineage>
</organism>
<evidence type="ECO:0000256" key="2">
    <source>
        <dbReference type="ARBA" id="ARBA00022729"/>
    </source>
</evidence>
<feature type="region of interest" description="Disordered" evidence="3">
    <location>
        <begin position="65"/>
        <end position="89"/>
    </location>
</feature>
<name>A0A9Q0ZKM5_9ROSI</name>
<evidence type="ECO:0000256" key="1">
    <source>
        <dbReference type="ARBA" id="ARBA00006010"/>
    </source>
</evidence>
<dbReference type="AlphaFoldDB" id="A0A9Q0ZKM5"/>
<accession>A0A9Q0ZKM5</accession>
<dbReference type="PANTHER" id="PTHR33227">
    <property type="entry name" value="STIGMA-SPECIFIC STIG1-LIKE PROTEIN 3"/>
    <property type="match status" value="1"/>
</dbReference>
<dbReference type="Pfam" id="PF04885">
    <property type="entry name" value="Stig1"/>
    <property type="match status" value="1"/>
</dbReference>
<dbReference type="Proteomes" id="UP001151752">
    <property type="component" value="Chromosome 4"/>
</dbReference>
<proteinExistence type="inferred from homology"/>
<evidence type="ECO:0000313" key="5">
    <source>
        <dbReference type="Proteomes" id="UP001151752"/>
    </source>
</evidence>
<comment type="caution">
    <text evidence="4">The sequence shown here is derived from an EMBL/GenBank/DDBJ whole genome shotgun (WGS) entry which is preliminary data.</text>
</comment>
<sequence>MKMENFPILLSIKTFTCPPPFTNKLASLSIITLQTLKRPLVMRSPAILFTLLVLMASANTQSATPVAKQSHDSIEKHSTSDLPSQGDEEPAHLLRSGRFLAGKVTMTCDKYPTTCRAKGSAGPDCCRKQCVNVMNDELNCGKCGKKCKYSEMCCQGKCVNPAVDEKHCGKCNQKCSKGSSCLYGLCSYAT</sequence>
<feature type="compositionally biased region" description="Basic and acidic residues" evidence="3">
    <location>
        <begin position="69"/>
        <end position="79"/>
    </location>
</feature>
<evidence type="ECO:0000313" key="4">
    <source>
        <dbReference type="EMBL" id="KAJ6737847.1"/>
    </source>
</evidence>
<gene>
    <name evidence="4" type="ORF">OIU74_002913</name>
</gene>
<reference evidence="4" key="2">
    <citation type="journal article" date="2023" name="Int. J. Mol. Sci.">
        <title>De Novo Assembly and Annotation of 11 Diverse Shrub Willow (Salix) Genomes Reveals Novel Gene Organization in Sex-Linked Regions.</title>
        <authorList>
            <person name="Hyden B."/>
            <person name="Feng K."/>
            <person name="Yates T.B."/>
            <person name="Jawdy S."/>
            <person name="Cereghino C."/>
            <person name="Smart L.B."/>
            <person name="Muchero W."/>
        </authorList>
    </citation>
    <scope>NUCLEOTIDE SEQUENCE</scope>
    <source>
        <tissue evidence="4">Shoot tip</tissue>
    </source>
</reference>
<reference evidence="4" key="1">
    <citation type="submission" date="2022-11" db="EMBL/GenBank/DDBJ databases">
        <authorList>
            <person name="Hyden B.L."/>
            <person name="Feng K."/>
            <person name="Yates T."/>
            <person name="Jawdy S."/>
            <person name="Smart L.B."/>
            <person name="Muchero W."/>
        </authorList>
    </citation>
    <scope>NUCLEOTIDE SEQUENCE</scope>
    <source>
        <tissue evidence="4">Shoot tip</tissue>
    </source>
</reference>
<comment type="similarity">
    <text evidence="1">Belongs to the STIG1 family.</text>
</comment>
<protein>
    <submittedName>
        <fullName evidence="4">F12F1.21 PROTEIN</fullName>
    </submittedName>
</protein>
<dbReference type="EMBL" id="JAPFFM010000010">
    <property type="protein sequence ID" value="KAJ6737847.1"/>
    <property type="molecule type" value="Genomic_DNA"/>
</dbReference>
<evidence type="ECO:0000256" key="3">
    <source>
        <dbReference type="SAM" id="MobiDB-lite"/>
    </source>
</evidence>
<dbReference type="InterPro" id="IPR006969">
    <property type="entry name" value="Stig-like"/>
</dbReference>